<evidence type="ECO:0000313" key="3">
    <source>
        <dbReference type="Proteomes" id="UP000289859"/>
    </source>
</evidence>
<dbReference type="EMBL" id="QOVK01000013">
    <property type="protein sequence ID" value="RXG20131.1"/>
    <property type="molecule type" value="Genomic_DNA"/>
</dbReference>
<dbReference type="RefSeq" id="WP_128766169.1">
    <property type="nucleotide sequence ID" value="NZ_JBHUOO010000007.1"/>
</dbReference>
<dbReference type="Proteomes" id="UP000289859">
    <property type="component" value="Unassembled WGS sequence"/>
</dbReference>
<dbReference type="InterPro" id="IPR034660">
    <property type="entry name" value="DinB/YfiT-like"/>
</dbReference>
<proteinExistence type="predicted"/>
<evidence type="ECO:0000259" key="1">
    <source>
        <dbReference type="Pfam" id="PF12867"/>
    </source>
</evidence>
<sequence>MDLQELKYPIGIFEKPETITASQIENWIHTIQDFPRSITQLTKNLSKDSLAKTYRLDGWNIKQLVHHCADSHMHAFIRFKLALTENTPQIKPYFEDKWAELPDTASTPIEASLKLIEGLHLRWAILLKVLEPEDLERTYIHPEHGKQFTLAETIGMYDWHCRHHLAHIKNALNS</sequence>
<feature type="domain" description="DinB-like" evidence="1">
    <location>
        <begin position="36"/>
        <end position="168"/>
    </location>
</feature>
<name>A0A4Q0P1L7_9FLAO</name>
<dbReference type="Pfam" id="PF12867">
    <property type="entry name" value="DinB_2"/>
    <property type="match status" value="1"/>
</dbReference>
<dbReference type="Gene3D" id="1.20.120.450">
    <property type="entry name" value="dinb family like domain"/>
    <property type="match status" value="1"/>
</dbReference>
<evidence type="ECO:0000313" key="2">
    <source>
        <dbReference type="EMBL" id="RXG20131.1"/>
    </source>
</evidence>
<dbReference type="NCBIfam" id="NF009807">
    <property type="entry name" value="PRK13291.1"/>
    <property type="match status" value="1"/>
</dbReference>
<dbReference type="OrthoDB" id="9796039at2"/>
<organism evidence="2 3">
    <name type="scientific">Leeuwenhoekiella polynyae</name>
    <dbReference type="NCBI Taxonomy" id="1550906"/>
    <lineage>
        <taxon>Bacteria</taxon>
        <taxon>Pseudomonadati</taxon>
        <taxon>Bacteroidota</taxon>
        <taxon>Flavobacteriia</taxon>
        <taxon>Flavobacteriales</taxon>
        <taxon>Flavobacteriaceae</taxon>
        <taxon>Leeuwenhoekiella</taxon>
    </lineage>
</organism>
<keyword evidence="3" id="KW-1185">Reference proteome</keyword>
<accession>A0A4Q0P1L7</accession>
<dbReference type="AlphaFoldDB" id="A0A4Q0P1L7"/>
<dbReference type="InterPro" id="IPR024775">
    <property type="entry name" value="DinB-like"/>
</dbReference>
<gene>
    <name evidence="2" type="ORF">DSM02_2783</name>
</gene>
<reference evidence="2 3" key="1">
    <citation type="submission" date="2018-07" db="EMBL/GenBank/DDBJ databases">
        <title>Leeuwenhoekiella genomics.</title>
        <authorList>
            <person name="Tahon G."/>
            <person name="Willems A."/>
        </authorList>
    </citation>
    <scope>NUCLEOTIDE SEQUENCE [LARGE SCALE GENOMIC DNA]</scope>
    <source>
        <strain evidence="2 3">LMG 29608</strain>
    </source>
</reference>
<dbReference type="SUPFAM" id="SSF109854">
    <property type="entry name" value="DinB/YfiT-like putative metalloenzymes"/>
    <property type="match status" value="1"/>
</dbReference>
<protein>
    <submittedName>
        <fullName evidence="2">DinB family protein</fullName>
    </submittedName>
</protein>
<comment type="caution">
    <text evidence="2">The sequence shown here is derived from an EMBL/GenBank/DDBJ whole genome shotgun (WGS) entry which is preliminary data.</text>
</comment>